<proteinExistence type="predicted"/>
<name>A0A183DE28_9BILA</name>
<sequence length="31" mass="3561">LDVEEEEQNATNIEQEIRHRHVQANGPSTSE</sequence>
<dbReference type="AlphaFoldDB" id="A0A183DE28"/>
<organism evidence="2">
    <name type="scientific">Gongylonema pulchrum</name>
    <dbReference type="NCBI Taxonomy" id="637853"/>
    <lineage>
        <taxon>Eukaryota</taxon>
        <taxon>Metazoa</taxon>
        <taxon>Ecdysozoa</taxon>
        <taxon>Nematoda</taxon>
        <taxon>Chromadorea</taxon>
        <taxon>Rhabditida</taxon>
        <taxon>Spirurina</taxon>
        <taxon>Spiruromorpha</taxon>
        <taxon>Spiruroidea</taxon>
        <taxon>Gongylonematidae</taxon>
        <taxon>Gongylonema</taxon>
    </lineage>
</organism>
<evidence type="ECO:0000256" key="1">
    <source>
        <dbReference type="SAM" id="MobiDB-lite"/>
    </source>
</evidence>
<evidence type="ECO:0000313" key="2">
    <source>
        <dbReference type="WBParaSite" id="GPUH_0000697801-mRNA-1"/>
    </source>
</evidence>
<feature type="region of interest" description="Disordered" evidence="1">
    <location>
        <begin position="1"/>
        <end position="31"/>
    </location>
</feature>
<reference evidence="2" key="1">
    <citation type="submission" date="2016-06" db="UniProtKB">
        <authorList>
            <consortium name="WormBaseParasite"/>
        </authorList>
    </citation>
    <scope>IDENTIFICATION</scope>
</reference>
<accession>A0A183DE28</accession>
<dbReference type="WBParaSite" id="GPUH_0000697801-mRNA-1">
    <property type="protein sequence ID" value="GPUH_0000697801-mRNA-1"/>
    <property type="gene ID" value="GPUH_0000697801"/>
</dbReference>
<protein>
    <submittedName>
        <fullName evidence="2">Ataxin-8</fullName>
    </submittedName>
</protein>